<keyword evidence="1" id="KW-1133">Transmembrane helix</keyword>
<proteinExistence type="predicted"/>
<name>X6M379_RETFI</name>
<feature type="transmembrane region" description="Helical" evidence="1">
    <location>
        <begin position="59"/>
        <end position="78"/>
    </location>
</feature>
<dbReference type="AlphaFoldDB" id="X6M379"/>
<keyword evidence="1" id="KW-0812">Transmembrane</keyword>
<protein>
    <recommendedName>
        <fullName evidence="4">Transmembrane protein</fullName>
    </recommendedName>
</protein>
<keyword evidence="3" id="KW-1185">Reference proteome</keyword>
<accession>X6M379</accession>
<sequence length="167" mass="20202">MKVDKRKTLIKMEKLNLKNFFVKTIIVWNVKIFQKYLLWSQILEYSINYFDHKEDKCVISKNFCIVELLLLIIVHILVQKFKHFFHQRLSQEKTKKVTKMNLNLSIKVESSLACYFYHTLKNEYKQLQSLEDHDNYFEVSAVIDGINNRLLFITYYKNISVFELNTF</sequence>
<evidence type="ECO:0008006" key="4">
    <source>
        <dbReference type="Google" id="ProtNLM"/>
    </source>
</evidence>
<dbReference type="EMBL" id="ASPP01025024">
    <property type="protein sequence ID" value="ETO08418.1"/>
    <property type="molecule type" value="Genomic_DNA"/>
</dbReference>
<organism evidence="2 3">
    <name type="scientific">Reticulomyxa filosa</name>
    <dbReference type="NCBI Taxonomy" id="46433"/>
    <lineage>
        <taxon>Eukaryota</taxon>
        <taxon>Sar</taxon>
        <taxon>Rhizaria</taxon>
        <taxon>Retaria</taxon>
        <taxon>Foraminifera</taxon>
        <taxon>Monothalamids</taxon>
        <taxon>Reticulomyxidae</taxon>
        <taxon>Reticulomyxa</taxon>
    </lineage>
</organism>
<reference evidence="2 3" key="1">
    <citation type="journal article" date="2013" name="Curr. Biol.">
        <title>The Genome of the Foraminiferan Reticulomyxa filosa.</title>
        <authorList>
            <person name="Glockner G."/>
            <person name="Hulsmann N."/>
            <person name="Schleicher M."/>
            <person name="Noegel A.A."/>
            <person name="Eichinger L."/>
            <person name="Gallinger C."/>
            <person name="Pawlowski J."/>
            <person name="Sierra R."/>
            <person name="Euteneuer U."/>
            <person name="Pillet L."/>
            <person name="Moustafa A."/>
            <person name="Platzer M."/>
            <person name="Groth M."/>
            <person name="Szafranski K."/>
            <person name="Schliwa M."/>
        </authorList>
    </citation>
    <scope>NUCLEOTIDE SEQUENCE [LARGE SCALE GENOMIC DNA]</scope>
</reference>
<keyword evidence="1" id="KW-0472">Membrane</keyword>
<dbReference type="Proteomes" id="UP000023152">
    <property type="component" value="Unassembled WGS sequence"/>
</dbReference>
<evidence type="ECO:0000256" key="1">
    <source>
        <dbReference type="SAM" id="Phobius"/>
    </source>
</evidence>
<evidence type="ECO:0000313" key="2">
    <source>
        <dbReference type="EMBL" id="ETO08418.1"/>
    </source>
</evidence>
<gene>
    <name evidence="2" type="ORF">RFI_28968</name>
</gene>
<evidence type="ECO:0000313" key="3">
    <source>
        <dbReference type="Proteomes" id="UP000023152"/>
    </source>
</evidence>
<comment type="caution">
    <text evidence="2">The sequence shown here is derived from an EMBL/GenBank/DDBJ whole genome shotgun (WGS) entry which is preliminary data.</text>
</comment>